<dbReference type="PROSITE" id="PS50885">
    <property type="entry name" value="HAMP"/>
    <property type="match status" value="2"/>
</dbReference>
<feature type="compositionally biased region" description="Basic residues" evidence="4">
    <location>
        <begin position="612"/>
        <end position="621"/>
    </location>
</feature>
<dbReference type="Proteomes" id="UP000317214">
    <property type="component" value="Chromosome"/>
</dbReference>
<feature type="transmembrane region" description="Helical" evidence="5">
    <location>
        <begin position="183"/>
        <end position="206"/>
    </location>
</feature>
<dbReference type="PROSITE" id="PS50111">
    <property type="entry name" value="CHEMOTAXIS_TRANSDUC_2"/>
    <property type="match status" value="1"/>
</dbReference>
<dbReference type="RefSeq" id="WP_141492637.1">
    <property type="nucleotide sequence ID" value="NZ_CP032485.1"/>
</dbReference>
<evidence type="ECO:0000256" key="2">
    <source>
        <dbReference type="ARBA" id="ARBA00029447"/>
    </source>
</evidence>
<feature type="region of interest" description="Disordered" evidence="4">
    <location>
        <begin position="600"/>
        <end position="621"/>
    </location>
</feature>
<dbReference type="Pfam" id="PF00015">
    <property type="entry name" value="MCPsignal"/>
    <property type="match status" value="1"/>
</dbReference>
<sequence>MYNKLLIKTKISLLACALAGIALLGTAFLAWREMAMEAKYRAIVLVDEPGTLELAKATDKIDALLYASHRMMEQVHAAGFKLTYQRLQQDVKGMDKVLEQAGRTDPSLRKTLFPLLRQWTDLKRMFLQTAAAARQGDVEQVIDNLNFLDNEGMNFSINIGEISDDRMVYLSNYTNNIAKKSKISIYICVLIIFFSVMLASFLLIYLSGKGVVSPLLKIRDNMLAIAAGTVNVDIPLRERGDEVGAMAKALYTMQAGLQQAKILENKQKIQEENLAQEQRLFAEAVEKEAAIEQQAVDMIRLGLAEAANGNLTHRIVVDFPEKLRVMKEDFNSSFVKLRTALADVQAGVMVIKAGSEQIAVASNDVSCRIERQALSIEHSSLALNRVSGMLKDAASSAGKVAGVTESARANAEHSAMKMHNAVKAMDLIDNGFKEISQVIGLIDDIAFQTNLLALNAGIEAARAGDAGSGFAIVAREVRTLALRSAESAQKVKTLISKSGDFVKDGVLQVNAAGGALGDILAQVAEINRHVSEIARSSVGQAAAVEEINVAVNEMTKTTHQNAAMIEQTAASITTLDQEATRLKEKISVFKVDHIAQRKQGGLALSQTQNARPMRKTRRLHA</sequence>
<evidence type="ECO:0000256" key="4">
    <source>
        <dbReference type="SAM" id="MobiDB-lite"/>
    </source>
</evidence>
<dbReference type="Gene3D" id="6.10.340.10">
    <property type="match status" value="1"/>
</dbReference>
<evidence type="ECO:0000256" key="3">
    <source>
        <dbReference type="PROSITE-ProRule" id="PRU00284"/>
    </source>
</evidence>
<dbReference type="GO" id="GO:0006935">
    <property type="term" value="P:chemotaxis"/>
    <property type="evidence" value="ECO:0007669"/>
    <property type="project" value="UniProtKB-KW"/>
</dbReference>
<keyword evidence="1" id="KW-0145">Chemotaxis</keyword>
<evidence type="ECO:0000259" key="7">
    <source>
        <dbReference type="PROSITE" id="PS50885"/>
    </source>
</evidence>
<dbReference type="EMBL" id="CP032485">
    <property type="protein sequence ID" value="QDH24794.1"/>
    <property type="molecule type" value="Genomic_DNA"/>
</dbReference>
<dbReference type="InterPro" id="IPR051310">
    <property type="entry name" value="MCP_chemotaxis"/>
</dbReference>
<name>A0A4Y6V601_9PROT</name>
<dbReference type="PANTHER" id="PTHR43531:SF11">
    <property type="entry name" value="METHYL-ACCEPTING CHEMOTAXIS PROTEIN 3"/>
    <property type="match status" value="1"/>
</dbReference>
<dbReference type="Pfam" id="PF00672">
    <property type="entry name" value="HAMP"/>
    <property type="match status" value="1"/>
</dbReference>
<organism evidence="8 9">
    <name type="scientific">Neokomagataea tanensis</name>
    <dbReference type="NCBI Taxonomy" id="661191"/>
    <lineage>
        <taxon>Bacteria</taxon>
        <taxon>Pseudomonadati</taxon>
        <taxon>Pseudomonadota</taxon>
        <taxon>Alphaproteobacteria</taxon>
        <taxon>Acetobacterales</taxon>
        <taxon>Acetobacteraceae</taxon>
        <taxon>Neokomagataea</taxon>
    </lineage>
</organism>
<feature type="transmembrane region" description="Helical" evidence="5">
    <location>
        <begin position="12"/>
        <end position="31"/>
    </location>
</feature>
<reference evidence="8 9" key="1">
    <citation type="submission" date="2018-09" db="EMBL/GenBank/DDBJ databases">
        <title>The complete genome sequence of Neokomagataea tanensis NBRC 106556(T).</title>
        <authorList>
            <person name="Chua K.-O."/>
            <person name="See-Too W.-S."/>
            <person name="Hong K.-W."/>
            <person name="Yin W.-F."/>
            <person name="Chan K.-G."/>
        </authorList>
    </citation>
    <scope>NUCLEOTIDE SEQUENCE [LARGE SCALE GENOMIC DNA]</scope>
    <source>
        <strain evidence="9">AH13 \ NBRC 106556</strain>
    </source>
</reference>
<dbReference type="SMART" id="SM00283">
    <property type="entry name" value="MA"/>
    <property type="match status" value="1"/>
</dbReference>
<evidence type="ECO:0000313" key="9">
    <source>
        <dbReference type="Proteomes" id="UP000317214"/>
    </source>
</evidence>
<feature type="domain" description="HAMP" evidence="7">
    <location>
        <begin position="209"/>
        <end position="262"/>
    </location>
</feature>
<dbReference type="GO" id="GO:0007165">
    <property type="term" value="P:signal transduction"/>
    <property type="evidence" value="ECO:0007669"/>
    <property type="project" value="UniProtKB-KW"/>
</dbReference>
<dbReference type="KEGG" id="ntn:D5366_05680"/>
<evidence type="ECO:0000313" key="8">
    <source>
        <dbReference type="EMBL" id="QDH24794.1"/>
    </source>
</evidence>
<feature type="domain" description="HAMP" evidence="7">
    <location>
        <begin position="293"/>
        <end position="342"/>
    </location>
</feature>
<accession>A0A4Y6V601</accession>
<keyword evidence="3" id="KW-0807">Transducer</keyword>
<evidence type="ECO:0000256" key="1">
    <source>
        <dbReference type="ARBA" id="ARBA00022500"/>
    </source>
</evidence>
<gene>
    <name evidence="8" type="ORF">D5366_05680</name>
</gene>
<dbReference type="SUPFAM" id="SSF58104">
    <property type="entry name" value="Methyl-accepting chemotaxis protein (MCP) signaling domain"/>
    <property type="match status" value="1"/>
</dbReference>
<dbReference type="OrthoDB" id="7218049at2"/>
<keyword evidence="5" id="KW-1133">Transmembrane helix</keyword>
<evidence type="ECO:0000259" key="6">
    <source>
        <dbReference type="PROSITE" id="PS50111"/>
    </source>
</evidence>
<dbReference type="SMART" id="SM00304">
    <property type="entry name" value="HAMP"/>
    <property type="match status" value="3"/>
</dbReference>
<comment type="similarity">
    <text evidence="2">Belongs to the methyl-accepting chemotaxis (MCP) protein family.</text>
</comment>
<feature type="domain" description="Methyl-accepting transducer" evidence="6">
    <location>
        <begin position="347"/>
        <end position="576"/>
    </location>
</feature>
<keyword evidence="5" id="KW-0812">Transmembrane</keyword>
<evidence type="ECO:0000256" key="5">
    <source>
        <dbReference type="SAM" id="Phobius"/>
    </source>
</evidence>
<dbReference type="InterPro" id="IPR003660">
    <property type="entry name" value="HAMP_dom"/>
</dbReference>
<proteinExistence type="inferred from homology"/>
<dbReference type="SUPFAM" id="SSF158472">
    <property type="entry name" value="HAMP domain-like"/>
    <property type="match status" value="1"/>
</dbReference>
<dbReference type="AlphaFoldDB" id="A0A4Y6V601"/>
<dbReference type="InterPro" id="IPR004089">
    <property type="entry name" value="MCPsignal_dom"/>
</dbReference>
<dbReference type="Gene3D" id="1.10.287.950">
    <property type="entry name" value="Methyl-accepting chemotaxis protein"/>
    <property type="match status" value="1"/>
</dbReference>
<dbReference type="GO" id="GO:0016020">
    <property type="term" value="C:membrane"/>
    <property type="evidence" value="ECO:0007669"/>
    <property type="project" value="InterPro"/>
</dbReference>
<protein>
    <submittedName>
        <fullName evidence="8">Methyl-accepting chemotaxis protein</fullName>
    </submittedName>
</protein>
<keyword evidence="9" id="KW-1185">Reference proteome</keyword>
<keyword evidence="5" id="KW-0472">Membrane</keyword>
<dbReference type="CDD" id="cd06225">
    <property type="entry name" value="HAMP"/>
    <property type="match status" value="1"/>
</dbReference>
<dbReference type="PANTHER" id="PTHR43531">
    <property type="entry name" value="PROTEIN ICFG"/>
    <property type="match status" value="1"/>
</dbReference>